<dbReference type="SUPFAM" id="SSF54909">
    <property type="entry name" value="Dimeric alpha+beta barrel"/>
    <property type="match status" value="1"/>
</dbReference>
<dbReference type="Pfam" id="PF07978">
    <property type="entry name" value="NIPSNAP"/>
    <property type="match status" value="1"/>
</dbReference>
<proteinExistence type="predicted"/>
<feature type="domain" description="NIPSNAP" evidence="1">
    <location>
        <begin position="6"/>
        <end position="72"/>
    </location>
</feature>
<dbReference type="Proteomes" id="UP001596514">
    <property type="component" value="Unassembled WGS sequence"/>
</dbReference>
<gene>
    <name evidence="2" type="ORF">ACFQVD_00200</name>
</gene>
<dbReference type="Gene3D" id="3.30.70.100">
    <property type="match status" value="1"/>
</dbReference>
<dbReference type="InterPro" id="IPR011008">
    <property type="entry name" value="Dimeric_a/b-barrel"/>
</dbReference>
<name>A0ABW2SR18_9ACTN</name>
<dbReference type="EMBL" id="JBHTEE010000001">
    <property type="protein sequence ID" value="MFC7598518.1"/>
    <property type="molecule type" value="Genomic_DNA"/>
</dbReference>
<dbReference type="InterPro" id="IPR012577">
    <property type="entry name" value="NIPSNAP"/>
</dbReference>
<dbReference type="RefSeq" id="WP_343961912.1">
    <property type="nucleotide sequence ID" value="NZ_BAAAGK010000006.1"/>
</dbReference>
<organism evidence="2 3">
    <name type="scientific">Streptosporangium amethystogenes subsp. fukuiense</name>
    <dbReference type="NCBI Taxonomy" id="698418"/>
    <lineage>
        <taxon>Bacteria</taxon>
        <taxon>Bacillati</taxon>
        <taxon>Actinomycetota</taxon>
        <taxon>Actinomycetes</taxon>
        <taxon>Streptosporangiales</taxon>
        <taxon>Streptosporangiaceae</taxon>
        <taxon>Streptosporangium</taxon>
    </lineage>
</organism>
<evidence type="ECO:0000313" key="2">
    <source>
        <dbReference type="EMBL" id="MFC7598518.1"/>
    </source>
</evidence>
<comment type="caution">
    <text evidence="2">The sequence shown here is derived from an EMBL/GenBank/DDBJ whole genome shotgun (WGS) entry which is preliminary data.</text>
</comment>
<keyword evidence="3" id="KW-1185">Reference proteome</keyword>
<protein>
    <submittedName>
        <fullName evidence="2">NIPSNAP family protein</fullName>
    </submittedName>
</protein>
<sequence>MARTFQHRTYTIQEGLMEEWVEKWRSKVAPLRREFGFEIHGAWVDHERNQFIVVLSYDGPESFKERNQQYWDSLNRLESGVEPLLYLAGRVIREVTPAY</sequence>
<reference evidence="3" key="1">
    <citation type="journal article" date="2019" name="Int. J. Syst. Evol. Microbiol.">
        <title>The Global Catalogue of Microorganisms (GCM) 10K type strain sequencing project: providing services to taxonomists for standard genome sequencing and annotation.</title>
        <authorList>
            <consortium name="The Broad Institute Genomics Platform"/>
            <consortium name="The Broad Institute Genome Sequencing Center for Infectious Disease"/>
            <person name="Wu L."/>
            <person name="Ma J."/>
        </authorList>
    </citation>
    <scope>NUCLEOTIDE SEQUENCE [LARGE SCALE GENOMIC DNA]</scope>
    <source>
        <strain evidence="3">JCM 10083</strain>
    </source>
</reference>
<accession>A0ABW2SR18</accession>
<evidence type="ECO:0000259" key="1">
    <source>
        <dbReference type="Pfam" id="PF07978"/>
    </source>
</evidence>
<evidence type="ECO:0000313" key="3">
    <source>
        <dbReference type="Proteomes" id="UP001596514"/>
    </source>
</evidence>